<keyword evidence="1" id="KW-0472">Membrane</keyword>
<evidence type="ECO:0000313" key="3">
    <source>
        <dbReference type="Proteomes" id="UP000033483"/>
    </source>
</evidence>
<gene>
    <name evidence="2" type="ORF">TD95_004635</name>
</gene>
<accession>A0A0F4ZLJ3</accession>
<name>A0A0F4ZLJ3_9PEZI</name>
<evidence type="ECO:0008006" key="4">
    <source>
        <dbReference type="Google" id="ProtNLM"/>
    </source>
</evidence>
<dbReference type="AlphaFoldDB" id="A0A0F4ZLJ3"/>
<evidence type="ECO:0000256" key="1">
    <source>
        <dbReference type="SAM" id="Phobius"/>
    </source>
</evidence>
<protein>
    <recommendedName>
        <fullName evidence="4">MARVEL domain-containing protein</fullName>
    </recommendedName>
</protein>
<reference evidence="2 3" key="1">
    <citation type="submission" date="2015-03" db="EMBL/GenBank/DDBJ databases">
        <authorList>
            <person name="Radwan O."/>
            <person name="Al-Naeli F.A."/>
            <person name="Rendon G.A."/>
            <person name="Fields C."/>
        </authorList>
    </citation>
    <scope>NUCLEOTIDE SEQUENCE [LARGE SCALE GENOMIC DNA]</scope>
    <source>
        <strain evidence="2">CR-DP1</strain>
    </source>
</reference>
<dbReference type="Proteomes" id="UP000033483">
    <property type="component" value="Unassembled WGS sequence"/>
</dbReference>
<feature type="transmembrane region" description="Helical" evidence="1">
    <location>
        <begin position="12"/>
        <end position="32"/>
    </location>
</feature>
<keyword evidence="3" id="KW-1185">Reference proteome</keyword>
<keyword evidence="1" id="KW-0812">Transmembrane</keyword>
<sequence>MAARFASRAAAFTAYFLVFCSAVINCGIFSYFLHAYKDRNVRLVYMQVIPTITMAFYLFLQFLPFLPKYRGWMMPVNLVFSYLWLTGFVFAAEEYSTLGCSWHSPFETGRCALKHAGEAFHFIGL</sequence>
<dbReference type="PANTHER" id="PTHR39608:SF2">
    <property type="entry name" value="MARVEL DOMAIN-CONTAINING PROTEIN"/>
    <property type="match status" value="1"/>
</dbReference>
<dbReference type="PANTHER" id="PTHR39608">
    <property type="entry name" value="INTEGRAL MEMBRANE PROTEIN (AFU_ORTHOLOGUE AFUA_5G08640)"/>
    <property type="match status" value="1"/>
</dbReference>
<comment type="caution">
    <text evidence="2">The sequence shown here is derived from an EMBL/GenBank/DDBJ whole genome shotgun (WGS) entry which is preliminary data.</text>
</comment>
<keyword evidence="1" id="KW-1133">Transmembrane helix</keyword>
<organism evidence="2 3">
    <name type="scientific">Thielaviopsis punctulata</name>
    <dbReference type="NCBI Taxonomy" id="72032"/>
    <lineage>
        <taxon>Eukaryota</taxon>
        <taxon>Fungi</taxon>
        <taxon>Dikarya</taxon>
        <taxon>Ascomycota</taxon>
        <taxon>Pezizomycotina</taxon>
        <taxon>Sordariomycetes</taxon>
        <taxon>Hypocreomycetidae</taxon>
        <taxon>Microascales</taxon>
        <taxon>Ceratocystidaceae</taxon>
        <taxon>Thielaviopsis</taxon>
    </lineage>
</organism>
<dbReference type="OrthoDB" id="20872at2759"/>
<dbReference type="EMBL" id="LAEV01000156">
    <property type="protein sequence ID" value="KKA31006.1"/>
    <property type="molecule type" value="Genomic_DNA"/>
</dbReference>
<feature type="transmembrane region" description="Helical" evidence="1">
    <location>
        <begin position="72"/>
        <end position="92"/>
    </location>
</feature>
<feature type="transmembrane region" description="Helical" evidence="1">
    <location>
        <begin position="44"/>
        <end position="66"/>
    </location>
</feature>
<proteinExistence type="predicted"/>
<evidence type="ECO:0000313" key="2">
    <source>
        <dbReference type="EMBL" id="KKA31006.1"/>
    </source>
</evidence>